<dbReference type="InterPro" id="IPR032710">
    <property type="entry name" value="NTF2-like_dom_sf"/>
</dbReference>
<dbReference type="InterPro" id="IPR037401">
    <property type="entry name" value="SnoaL-like"/>
</dbReference>
<evidence type="ECO:0000313" key="2">
    <source>
        <dbReference type="EMBL" id="MDE8653743.1"/>
    </source>
</evidence>
<accession>A0ABT5WV39</accession>
<dbReference type="EMBL" id="JARESE010000063">
    <property type="protein sequence ID" value="MDE8653743.1"/>
    <property type="molecule type" value="Genomic_DNA"/>
</dbReference>
<dbReference type="Gene3D" id="3.10.450.50">
    <property type="match status" value="1"/>
</dbReference>
<sequence length="151" mass="17092">MDRLERLEAIEAIRALKARYFRLMDTRQWDALRAVFAADLKVLTPEGAVYVAGGDAYAASLRHSLEHAVSCHQGLTGEIELLDDGTATGIWAMQDVIEWEQAHPRTGWKAILGRGHYHETYRREGGAWRIATLTLTRLRLDITWPEGHEPS</sequence>
<gene>
    <name evidence="2" type="ORF">PYV00_18780</name>
</gene>
<proteinExistence type="predicted"/>
<feature type="domain" description="SnoaL-like" evidence="1">
    <location>
        <begin position="5"/>
        <end position="133"/>
    </location>
</feature>
<evidence type="ECO:0000259" key="1">
    <source>
        <dbReference type="Pfam" id="PF13577"/>
    </source>
</evidence>
<protein>
    <submittedName>
        <fullName evidence="2">Nuclear transport factor 2 family protein</fullName>
    </submittedName>
</protein>
<name>A0ABT5WV39_9SPHN</name>
<dbReference type="Pfam" id="PF13577">
    <property type="entry name" value="SnoaL_4"/>
    <property type="match status" value="1"/>
</dbReference>
<comment type="caution">
    <text evidence="2">The sequence shown here is derived from an EMBL/GenBank/DDBJ whole genome shotgun (WGS) entry which is preliminary data.</text>
</comment>
<dbReference type="RefSeq" id="WP_275229840.1">
    <property type="nucleotide sequence ID" value="NZ_JARESE010000063.1"/>
</dbReference>
<dbReference type="Proteomes" id="UP001216253">
    <property type="component" value="Unassembled WGS sequence"/>
</dbReference>
<dbReference type="SUPFAM" id="SSF54427">
    <property type="entry name" value="NTF2-like"/>
    <property type="match status" value="1"/>
</dbReference>
<organism evidence="2 3">
    <name type="scientific">Novosphingobium album</name>
    <name type="common">ex Liu et al. 2023</name>
    <dbReference type="NCBI Taxonomy" id="3031130"/>
    <lineage>
        <taxon>Bacteria</taxon>
        <taxon>Pseudomonadati</taxon>
        <taxon>Pseudomonadota</taxon>
        <taxon>Alphaproteobacteria</taxon>
        <taxon>Sphingomonadales</taxon>
        <taxon>Sphingomonadaceae</taxon>
        <taxon>Novosphingobium</taxon>
    </lineage>
</organism>
<evidence type="ECO:0000313" key="3">
    <source>
        <dbReference type="Proteomes" id="UP001216253"/>
    </source>
</evidence>
<keyword evidence="3" id="KW-1185">Reference proteome</keyword>
<reference evidence="2 3" key="1">
    <citation type="submission" date="2023-03" db="EMBL/GenBank/DDBJ databases">
        <title>NovoSphingobium album sp. nov. isolated from polycyclic aromatic hydrocarbons- and heavy-metal polluted soil.</title>
        <authorList>
            <person name="Liu Z."/>
            <person name="Wang K."/>
        </authorList>
    </citation>
    <scope>NUCLEOTIDE SEQUENCE [LARGE SCALE GENOMIC DNA]</scope>
    <source>
        <strain evidence="2 3">H3SJ31-1</strain>
    </source>
</reference>